<accession>A0A8S5TRB9</accession>
<evidence type="ECO:0000313" key="1">
    <source>
        <dbReference type="EMBL" id="DAF84756.1"/>
    </source>
</evidence>
<proteinExistence type="predicted"/>
<organism evidence="1">
    <name type="scientific">Siphoviridae sp. ctss15</name>
    <dbReference type="NCBI Taxonomy" id="2825699"/>
    <lineage>
        <taxon>Viruses</taxon>
        <taxon>Duplodnaviria</taxon>
        <taxon>Heunggongvirae</taxon>
        <taxon>Uroviricota</taxon>
        <taxon>Caudoviricetes</taxon>
    </lineage>
</organism>
<protein>
    <submittedName>
        <fullName evidence="1">Uncharacterized protein</fullName>
    </submittedName>
</protein>
<dbReference type="EMBL" id="BK015908">
    <property type="protein sequence ID" value="DAF84756.1"/>
    <property type="molecule type" value="Genomic_DNA"/>
</dbReference>
<sequence>MSRDYSSYLDKLVHDSITQTCQSTDILCGMKEISGKLDTLIALKQAELSLLQQRQEPLCQKETR</sequence>
<name>A0A8S5TRB9_9CAUD</name>
<reference evidence="1" key="1">
    <citation type="journal article" date="2021" name="Proc. Natl. Acad. Sci. U.S.A.">
        <title>A Catalog of Tens of Thousands of Viruses from Human Metagenomes Reveals Hidden Associations with Chronic Diseases.</title>
        <authorList>
            <person name="Tisza M.J."/>
            <person name="Buck C.B."/>
        </authorList>
    </citation>
    <scope>NUCLEOTIDE SEQUENCE</scope>
    <source>
        <strain evidence="1">Ctss15</strain>
    </source>
</reference>